<comment type="caution">
    <text evidence="1">The sequence shown here is derived from an EMBL/GenBank/DDBJ whole genome shotgun (WGS) entry which is preliminary data.</text>
</comment>
<proteinExistence type="predicted"/>
<reference evidence="1" key="1">
    <citation type="submission" date="2021-06" db="EMBL/GenBank/DDBJ databases">
        <authorList>
            <person name="Hodson N. C."/>
            <person name="Mongue J. A."/>
            <person name="Jaron S. K."/>
        </authorList>
    </citation>
    <scope>NUCLEOTIDE SEQUENCE</scope>
</reference>
<sequence length="141" mass="16335">MRVLYGYFPSTGLKRHYPSSWKTISSDSEKLTTANKNNDCDSRAVSNFSERSTLENSLQFDDSSSPAKRIICILATISYHEILYKKIYKFWSPKSCIHSSFLKRPLKRSYFGNLSKIFFLCERIKTCPRIPVKNRAIANCM</sequence>
<organism evidence="1 2">
    <name type="scientific">Allacma fusca</name>
    <dbReference type="NCBI Taxonomy" id="39272"/>
    <lineage>
        <taxon>Eukaryota</taxon>
        <taxon>Metazoa</taxon>
        <taxon>Ecdysozoa</taxon>
        <taxon>Arthropoda</taxon>
        <taxon>Hexapoda</taxon>
        <taxon>Collembola</taxon>
        <taxon>Symphypleona</taxon>
        <taxon>Sminthuridae</taxon>
        <taxon>Allacma</taxon>
    </lineage>
</organism>
<dbReference type="AlphaFoldDB" id="A0A8J2K4T5"/>
<dbReference type="EMBL" id="CAJVCH010157076">
    <property type="protein sequence ID" value="CAG7728011.1"/>
    <property type="molecule type" value="Genomic_DNA"/>
</dbReference>
<protein>
    <submittedName>
        <fullName evidence="1">Uncharacterized protein</fullName>
    </submittedName>
</protein>
<evidence type="ECO:0000313" key="1">
    <source>
        <dbReference type="EMBL" id="CAG7728011.1"/>
    </source>
</evidence>
<keyword evidence="2" id="KW-1185">Reference proteome</keyword>
<name>A0A8J2K4T5_9HEXA</name>
<gene>
    <name evidence="1" type="ORF">AFUS01_LOCUS16823</name>
</gene>
<dbReference type="Proteomes" id="UP000708208">
    <property type="component" value="Unassembled WGS sequence"/>
</dbReference>
<evidence type="ECO:0000313" key="2">
    <source>
        <dbReference type="Proteomes" id="UP000708208"/>
    </source>
</evidence>
<accession>A0A8J2K4T5</accession>